<evidence type="ECO:0000313" key="11">
    <source>
        <dbReference type="EMBL" id="MEX1662032.1"/>
    </source>
</evidence>
<evidence type="ECO:0000256" key="6">
    <source>
        <dbReference type="ARBA" id="ARBA00022723"/>
    </source>
</evidence>
<comment type="subcellular location">
    <subcellularLocation>
        <location evidence="3">Membrane</location>
    </subcellularLocation>
</comment>
<evidence type="ECO:0000256" key="4">
    <source>
        <dbReference type="ARBA" id="ARBA00022617"/>
    </source>
</evidence>
<dbReference type="SUPFAM" id="SSF81343">
    <property type="entry name" value="Fumarate reductase respiratory complex transmembrane subunits"/>
    <property type="match status" value="1"/>
</dbReference>
<evidence type="ECO:0000256" key="3">
    <source>
        <dbReference type="ARBA" id="ARBA00004370"/>
    </source>
</evidence>
<dbReference type="InterPro" id="IPR000701">
    <property type="entry name" value="SuccDH_FuR_B_TM-su"/>
</dbReference>
<dbReference type="EMBL" id="JBFRYC010000005">
    <property type="protein sequence ID" value="MEX1662032.1"/>
    <property type="molecule type" value="Genomic_DNA"/>
</dbReference>
<keyword evidence="7 10" id="KW-1133">Transmembrane helix</keyword>
<dbReference type="Pfam" id="PF01127">
    <property type="entry name" value="Sdh_cyt"/>
    <property type="match status" value="1"/>
</dbReference>
<organism evidence="11 12">
    <name type="scientific">Thioclava arctica</name>
    <dbReference type="NCBI Taxonomy" id="3238301"/>
    <lineage>
        <taxon>Bacteria</taxon>
        <taxon>Pseudomonadati</taxon>
        <taxon>Pseudomonadota</taxon>
        <taxon>Alphaproteobacteria</taxon>
        <taxon>Rhodobacterales</taxon>
        <taxon>Paracoccaceae</taxon>
        <taxon>Thioclava</taxon>
    </lineage>
</organism>
<keyword evidence="5 10" id="KW-0812">Transmembrane</keyword>
<comment type="cofactor">
    <cofactor evidence="1">
        <name>heme</name>
        <dbReference type="ChEBI" id="CHEBI:30413"/>
    </cofactor>
</comment>
<sequence>MRYLTDRKRAVGKGASGTGTEHHWWMSASAVALAFMIPTWLYIVGTTLGLPQQAVIATFSQPFPAILTALVVIVGMRHFAKGTEIWIEDYARGTTGKALKIAMHSLAYVIMATALYALGKMVFIGLLLGANG</sequence>
<evidence type="ECO:0000313" key="12">
    <source>
        <dbReference type="Proteomes" id="UP001557465"/>
    </source>
</evidence>
<keyword evidence="4" id="KW-0349">Heme</keyword>
<evidence type="ECO:0000256" key="5">
    <source>
        <dbReference type="ARBA" id="ARBA00022692"/>
    </source>
</evidence>
<name>A0ABV3TKI4_9RHOB</name>
<dbReference type="InterPro" id="IPR034804">
    <property type="entry name" value="SQR/QFR_C/D"/>
</dbReference>
<evidence type="ECO:0000256" key="7">
    <source>
        <dbReference type="ARBA" id="ARBA00022989"/>
    </source>
</evidence>
<dbReference type="Gene3D" id="1.20.1300.10">
    <property type="entry name" value="Fumarate reductase/succinate dehydrogenase, transmembrane subunit"/>
    <property type="match status" value="1"/>
</dbReference>
<dbReference type="CDD" id="cd03495">
    <property type="entry name" value="SQR_TypeC_SdhD_like"/>
    <property type="match status" value="1"/>
</dbReference>
<dbReference type="Proteomes" id="UP001557465">
    <property type="component" value="Unassembled WGS sequence"/>
</dbReference>
<evidence type="ECO:0000256" key="1">
    <source>
        <dbReference type="ARBA" id="ARBA00001971"/>
    </source>
</evidence>
<feature type="transmembrane region" description="Helical" evidence="10">
    <location>
        <begin position="23"/>
        <end position="43"/>
    </location>
</feature>
<feature type="transmembrane region" description="Helical" evidence="10">
    <location>
        <begin position="101"/>
        <end position="128"/>
    </location>
</feature>
<gene>
    <name evidence="11" type="ORF">AB4874_10275</name>
</gene>
<evidence type="ECO:0000256" key="8">
    <source>
        <dbReference type="ARBA" id="ARBA00023004"/>
    </source>
</evidence>
<reference evidence="11 12" key="1">
    <citation type="journal article" date="2011" name="Int. J. Syst. Evol. Microbiol.">
        <title>Zhongshania antarctica gen. nov., sp. nov. and Zhongshania guokunii sp. nov., gammaproteobacteria respectively isolated from coastal attached (fast) ice and surface seawater of the Antarctic.</title>
        <authorList>
            <person name="Li H.J."/>
            <person name="Zhang X.Y."/>
            <person name="Chen C.X."/>
            <person name="Zhang Y.J."/>
            <person name="Gao Z.M."/>
            <person name="Yu Y."/>
            <person name="Chen X.L."/>
            <person name="Chen B."/>
            <person name="Zhang Y.Z."/>
        </authorList>
    </citation>
    <scope>NUCLEOTIDE SEQUENCE [LARGE SCALE GENOMIC DNA]</scope>
    <source>
        <strain evidence="11 12">15-R06ZXC-3</strain>
    </source>
</reference>
<protein>
    <submittedName>
        <fullName evidence="11">Succinate dehydrogenase, hydrophobic membrane anchor protein</fullName>
    </submittedName>
</protein>
<comment type="caution">
    <text evidence="11">The sequence shown here is derived from an EMBL/GenBank/DDBJ whole genome shotgun (WGS) entry which is preliminary data.</text>
</comment>
<evidence type="ECO:0000256" key="2">
    <source>
        <dbReference type="ARBA" id="ARBA00004050"/>
    </source>
</evidence>
<accession>A0ABV3TKI4</accession>
<keyword evidence="9 10" id="KW-0472">Membrane</keyword>
<evidence type="ECO:0000256" key="9">
    <source>
        <dbReference type="ARBA" id="ARBA00023136"/>
    </source>
</evidence>
<keyword evidence="12" id="KW-1185">Reference proteome</keyword>
<dbReference type="RefSeq" id="WP_295535109.1">
    <property type="nucleotide sequence ID" value="NZ_JBFRYC010000005.1"/>
</dbReference>
<keyword evidence="6" id="KW-0479">Metal-binding</keyword>
<proteinExistence type="predicted"/>
<evidence type="ECO:0000256" key="10">
    <source>
        <dbReference type="SAM" id="Phobius"/>
    </source>
</evidence>
<keyword evidence="8" id="KW-0408">Iron</keyword>
<feature type="transmembrane region" description="Helical" evidence="10">
    <location>
        <begin position="63"/>
        <end position="80"/>
    </location>
</feature>
<comment type="function">
    <text evidence="2">Membrane-anchoring subunit of succinate dehydrogenase (SDH).</text>
</comment>